<reference evidence="2 3" key="1">
    <citation type="submission" date="2024-06" db="EMBL/GenBank/DDBJ databases">
        <title>A chromosome-level genome assembly of beet webworm, Loxostege sticticalis.</title>
        <authorList>
            <person name="Zhang Y."/>
        </authorList>
    </citation>
    <scope>NUCLEOTIDE SEQUENCE [LARGE SCALE GENOMIC DNA]</scope>
    <source>
        <strain evidence="2">AQ028</strain>
        <tissue evidence="2">Male pupae</tissue>
    </source>
</reference>
<sequence>MCFPVYDCLFCIKLDVATKIIGIVYTILTAGLTVLFGVPLVLAWDALPYSRACFYAAMALAMGALCVASCVLILGAFWKKPFFFLPWVVTASLTSVPLMATCVVGMVTLPLRHASADSAADESCVISVYFVHAILLFYFSCVVNSRRKELLVREKNIAIDSLMFSTIQNEYRDKV</sequence>
<proteinExistence type="predicted"/>
<feature type="transmembrane region" description="Helical" evidence="1">
    <location>
        <begin position="126"/>
        <end position="145"/>
    </location>
</feature>
<feature type="transmembrane region" description="Helical" evidence="1">
    <location>
        <begin position="20"/>
        <end position="42"/>
    </location>
</feature>
<evidence type="ECO:0000313" key="3">
    <source>
        <dbReference type="Proteomes" id="UP001549921"/>
    </source>
</evidence>
<feature type="transmembrane region" description="Helical" evidence="1">
    <location>
        <begin position="84"/>
        <end position="106"/>
    </location>
</feature>
<accession>A0ABD0SUP3</accession>
<keyword evidence="1" id="KW-0812">Transmembrane</keyword>
<dbReference type="Proteomes" id="UP001549921">
    <property type="component" value="Unassembled WGS sequence"/>
</dbReference>
<comment type="caution">
    <text evidence="2">The sequence shown here is derived from an EMBL/GenBank/DDBJ whole genome shotgun (WGS) entry which is preliminary data.</text>
</comment>
<feature type="transmembrane region" description="Helical" evidence="1">
    <location>
        <begin position="54"/>
        <end position="77"/>
    </location>
</feature>
<organism evidence="2 3">
    <name type="scientific">Loxostege sticticalis</name>
    <name type="common">Beet webworm moth</name>
    <dbReference type="NCBI Taxonomy" id="481309"/>
    <lineage>
        <taxon>Eukaryota</taxon>
        <taxon>Metazoa</taxon>
        <taxon>Ecdysozoa</taxon>
        <taxon>Arthropoda</taxon>
        <taxon>Hexapoda</taxon>
        <taxon>Insecta</taxon>
        <taxon>Pterygota</taxon>
        <taxon>Neoptera</taxon>
        <taxon>Endopterygota</taxon>
        <taxon>Lepidoptera</taxon>
        <taxon>Glossata</taxon>
        <taxon>Ditrysia</taxon>
        <taxon>Pyraloidea</taxon>
        <taxon>Crambidae</taxon>
        <taxon>Pyraustinae</taxon>
        <taxon>Loxostege</taxon>
    </lineage>
</organism>
<evidence type="ECO:0000313" key="2">
    <source>
        <dbReference type="EMBL" id="KAL0829471.1"/>
    </source>
</evidence>
<dbReference type="EMBL" id="JBEDNZ010000015">
    <property type="protein sequence ID" value="KAL0829471.1"/>
    <property type="molecule type" value="Genomic_DNA"/>
</dbReference>
<keyword evidence="1" id="KW-0472">Membrane</keyword>
<evidence type="ECO:0000256" key="1">
    <source>
        <dbReference type="SAM" id="Phobius"/>
    </source>
</evidence>
<protein>
    <submittedName>
        <fullName evidence="2">Uncharacterized protein</fullName>
    </submittedName>
</protein>
<gene>
    <name evidence="2" type="ORF">ABMA28_004233</name>
</gene>
<name>A0ABD0SUP3_LOXSC</name>
<keyword evidence="1" id="KW-1133">Transmembrane helix</keyword>
<dbReference type="AlphaFoldDB" id="A0ABD0SUP3"/>